<name>A0ABV8TXT9_9ACTN</name>
<protein>
    <submittedName>
        <fullName evidence="1">Uncharacterized protein</fullName>
    </submittedName>
</protein>
<dbReference type="Proteomes" id="UP001595823">
    <property type="component" value="Unassembled WGS sequence"/>
</dbReference>
<keyword evidence="2" id="KW-1185">Reference proteome</keyword>
<dbReference type="EMBL" id="JBHSDK010000013">
    <property type="protein sequence ID" value="MFC4335331.1"/>
    <property type="molecule type" value="Genomic_DNA"/>
</dbReference>
<proteinExistence type="predicted"/>
<evidence type="ECO:0000313" key="2">
    <source>
        <dbReference type="Proteomes" id="UP001595823"/>
    </source>
</evidence>
<sequence>MIDDAVTGGEITSLQASFKIAVETARDHLIRAENILDEKTIDLKGRIGAALLASPLPKRRLQTAPRVVKRTISKHRAKGQVQRKTYQATLEIALIDTRYGNGMDPGP</sequence>
<evidence type="ECO:0000313" key="1">
    <source>
        <dbReference type="EMBL" id="MFC4335331.1"/>
    </source>
</evidence>
<accession>A0ABV8TXT9</accession>
<reference evidence="2" key="1">
    <citation type="journal article" date="2019" name="Int. J. Syst. Evol. Microbiol.">
        <title>The Global Catalogue of Microorganisms (GCM) 10K type strain sequencing project: providing services to taxonomists for standard genome sequencing and annotation.</title>
        <authorList>
            <consortium name="The Broad Institute Genomics Platform"/>
            <consortium name="The Broad Institute Genome Sequencing Center for Infectious Disease"/>
            <person name="Wu L."/>
            <person name="Ma J."/>
        </authorList>
    </citation>
    <scope>NUCLEOTIDE SEQUENCE [LARGE SCALE GENOMIC DNA]</scope>
    <source>
        <strain evidence="2">IBRC-M 10908</strain>
    </source>
</reference>
<organism evidence="1 2">
    <name type="scientific">Salininema proteolyticum</name>
    <dbReference type="NCBI Taxonomy" id="1607685"/>
    <lineage>
        <taxon>Bacteria</taxon>
        <taxon>Bacillati</taxon>
        <taxon>Actinomycetota</taxon>
        <taxon>Actinomycetes</taxon>
        <taxon>Glycomycetales</taxon>
        <taxon>Glycomycetaceae</taxon>
        <taxon>Salininema</taxon>
    </lineage>
</organism>
<comment type="caution">
    <text evidence="1">The sequence shown here is derived from an EMBL/GenBank/DDBJ whole genome shotgun (WGS) entry which is preliminary data.</text>
</comment>
<gene>
    <name evidence="1" type="ORF">ACFPET_08990</name>
</gene>
<dbReference type="RefSeq" id="WP_380620004.1">
    <property type="nucleotide sequence ID" value="NZ_JBHSDK010000013.1"/>
</dbReference>